<proteinExistence type="predicted"/>
<gene>
    <name evidence="1" type="ORF">CYLTODRAFT_449721</name>
</gene>
<dbReference type="AlphaFoldDB" id="A0A0D7BQW7"/>
<dbReference type="Proteomes" id="UP000054007">
    <property type="component" value="Unassembled WGS sequence"/>
</dbReference>
<reference evidence="1 2" key="1">
    <citation type="journal article" date="2015" name="Fungal Genet. Biol.">
        <title>Evolution of novel wood decay mechanisms in Agaricales revealed by the genome sequences of Fistulina hepatica and Cylindrobasidium torrendii.</title>
        <authorList>
            <person name="Floudas D."/>
            <person name="Held B.W."/>
            <person name="Riley R."/>
            <person name="Nagy L.G."/>
            <person name="Koehler G."/>
            <person name="Ransdell A.S."/>
            <person name="Younus H."/>
            <person name="Chow J."/>
            <person name="Chiniquy J."/>
            <person name="Lipzen A."/>
            <person name="Tritt A."/>
            <person name="Sun H."/>
            <person name="Haridas S."/>
            <person name="LaButti K."/>
            <person name="Ohm R.A."/>
            <person name="Kues U."/>
            <person name="Blanchette R.A."/>
            <person name="Grigoriev I.V."/>
            <person name="Minto R.E."/>
            <person name="Hibbett D.S."/>
        </authorList>
    </citation>
    <scope>NUCLEOTIDE SEQUENCE [LARGE SCALE GENOMIC DNA]</scope>
    <source>
        <strain evidence="1 2">FP15055 ss-10</strain>
    </source>
</reference>
<dbReference type="OrthoDB" id="3012462at2759"/>
<evidence type="ECO:0000313" key="1">
    <source>
        <dbReference type="EMBL" id="KIY72559.1"/>
    </source>
</evidence>
<organism evidence="1 2">
    <name type="scientific">Cylindrobasidium torrendii FP15055 ss-10</name>
    <dbReference type="NCBI Taxonomy" id="1314674"/>
    <lineage>
        <taxon>Eukaryota</taxon>
        <taxon>Fungi</taxon>
        <taxon>Dikarya</taxon>
        <taxon>Basidiomycota</taxon>
        <taxon>Agaricomycotina</taxon>
        <taxon>Agaricomycetes</taxon>
        <taxon>Agaricomycetidae</taxon>
        <taxon>Agaricales</taxon>
        <taxon>Marasmiineae</taxon>
        <taxon>Physalacriaceae</taxon>
        <taxon>Cylindrobasidium</taxon>
    </lineage>
</organism>
<sequence length="479" mass="54066">MSPQASARASLEAAVRDYHKQTGCDVFSSDYASQSGLADDSSPDKIKSVFLSMLRDVQDSKLDTSLGRVLDVLLLFNDISSEIAAATRVPGGKGLFVAFGIFLKTIKNYKDRKGELAALLTEVSDFLERFSIRERLDVHTLWNHELYTRIFVNVLNVFALVTKVPNSKSKRVFQDLGAAILNNKDIRQASALLHRDINAECRWTTVELFAEVTQIKTTVESQDSKLDDIHTDVQECLAFVQTSRSCSVSSFIRNTPPSTDIIHHRPPPDIYTLANDAMVVFGNFTSTVQVKREIRVPLACSVVLAMTMSPYLPFLFRMMLANMISFFMWNQVMMPTRVSFIVTIILWPTRVQVPNSHVRDMEVTLVVYLSSQIENRPSQTFFRTANQKFSTKYKNLASNPGYSPLILGSQEHLPSDDAWELGAGMEIELAYRSAFQKVKSERNYAACPYCGRPHAAFRTQIWAYTEVTWYGPFALNDLV</sequence>
<evidence type="ECO:0000313" key="2">
    <source>
        <dbReference type="Proteomes" id="UP000054007"/>
    </source>
</evidence>
<keyword evidence="2" id="KW-1185">Reference proteome</keyword>
<protein>
    <recommendedName>
        <fullName evidence="3">Fungal STAND N-terminal Goodbye domain-containing protein</fullName>
    </recommendedName>
</protein>
<name>A0A0D7BQW7_9AGAR</name>
<evidence type="ECO:0008006" key="3">
    <source>
        <dbReference type="Google" id="ProtNLM"/>
    </source>
</evidence>
<dbReference type="EMBL" id="KN880442">
    <property type="protein sequence ID" value="KIY72559.1"/>
    <property type="molecule type" value="Genomic_DNA"/>
</dbReference>
<accession>A0A0D7BQW7</accession>